<accession>A0AAJ4DMM5</accession>
<dbReference type="AlphaFoldDB" id="A0AAJ4DMM5"/>
<gene>
    <name evidence="3" type="ORF">FJR47_05200</name>
</gene>
<feature type="compositionally biased region" description="Basic and acidic residues" evidence="1">
    <location>
        <begin position="43"/>
        <end position="70"/>
    </location>
</feature>
<dbReference type="PROSITE" id="PS52015">
    <property type="entry name" value="TONB_CTD"/>
    <property type="match status" value="1"/>
</dbReference>
<sequence>MNRSYFALFVALLIHILLLLIFWFLGTITPEIEKKENKKENKIKISLKEMPKKHKDSGDIKKEDTKKPKEIAPPMPKGSQLKKIENSLQQKPPIEFKPKKVQPTKSKKLPMEKAKSIVEQKKVEQKIKKESKVEIKQPKIEPLPPTKPYIPLTSLPTPPKKEKESKKESYDWLYEDRSKEEKKTKESKKENGSSIGNSNLKELYGDEFGKLTPGQQKYLIDNQEIMRRITQEVLNRVARVNLSRDINVNSTNIVEFYLHPNGDMTDFKFLKKSGYYVLDDTTKETIEYAYSRYPRPNEKILVRYNVFYNLAGY</sequence>
<evidence type="ECO:0000313" key="3">
    <source>
        <dbReference type="EMBL" id="QFR43328.1"/>
    </source>
</evidence>
<evidence type="ECO:0000313" key="4">
    <source>
        <dbReference type="Proteomes" id="UP000326061"/>
    </source>
</evidence>
<dbReference type="RefSeq" id="WP_152299391.1">
    <property type="nucleotide sequence ID" value="NZ_CP041166.1"/>
</dbReference>
<dbReference type="InterPro" id="IPR037682">
    <property type="entry name" value="TonB_C"/>
</dbReference>
<keyword evidence="4" id="KW-1185">Reference proteome</keyword>
<dbReference type="Pfam" id="PF03544">
    <property type="entry name" value="TonB_C"/>
    <property type="match status" value="1"/>
</dbReference>
<dbReference type="GO" id="GO:0055085">
    <property type="term" value="P:transmembrane transport"/>
    <property type="evidence" value="ECO:0007669"/>
    <property type="project" value="InterPro"/>
</dbReference>
<feature type="compositionally biased region" description="Basic and acidic residues" evidence="1">
    <location>
        <begin position="159"/>
        <end position="191"/>
    </location>
</feature>
<feature type="region of interest" description="Disordered" evidence="1">
    <location>
        <begin position="43"/>
        <end position="116"/>
    </location>
</feature>
<evidence type="ECO:0000256" key="1">
    <source>
        <dbReference type="SAM" id="MobiDB-lite"/>
    </source>
</evidence>
<dbReference type="SUPFAM" id="SSF74653">
    <property type="entry name" value="TolA/TonB C-terminal domain"/>
    <property type="match status" value="1"/>
</dbReference>
<feature type="region of interest" description="Disordered" evidence="1">
    <location>
        <begin position="135"/>
        <end position="199"/>
    </location>
</feature>
<feature type="domain" description="TonB C-terminal" evidence="2">
    <location>
        <begin position="224"/>
        <end position="313"/>
    </location>
</feature>
<dbReference type="EMBL" id="CP041166">
    <property type="protein sequence ID" value="QFR43328.1"/>
    <property type="molecule type" value="Genomic_DNA"/>
</dbReference>
<proteinExistence type="predicted"/>
<evidence type="ECO:0000259" key="2">
    <source>
        <dbReference type="PROSITE" id="PS52015"/>
    </source>
</evidence>
<feature type="compositionally biased region" description="Basic residues" evidence="1">
    <location>
        <begin position="99"/>
        <end position="108"/>
    </location>
</feature>
<dbReference type="KEGG" id="suln:FJR47_05200"/>
<organism evidence="3 4">
    <name type="scientific">Sulfurimonas xiamenensis</name>
    <dbReference type="NCBI Taxonomy" id="2590021"/>
    <lineage>
        <taxon>Bacteria</taxon>
        <taxon>Pseudomonadati</taxon>
        <taxon>Campylobacterota</taxon>
        <taxon>Epsilonproteobacteria</taxon>
        <taxon>Campylobacterales</taxon>
        <taxon>Sulfurimonadaceae</taxon>
        <taxon>Sulfurimonas</taxon>
    </lineage>
</organism>
<reference evidence="4" key="1">
    <citation type="submission" date="2019-06" db="EMBL/GenBank/DDBJ databases">
        <title>Sulfurimonas gotlandica sp. nov., a chemoautotrophic and psychrotolerant epsilonproteobacterium isolated from a pelagic redoxcline, and an emended description of the genus Sulfurimonas.</title>
        <authorList>
            <person name="Wang S."/>
            <person name="Jiang L."/>
            <person name="Shao Z."/>
        </authorList>
    </citation>
    <scope>NUCLEOTIDE SEQUENCE [LARGE SCALE GENOMIC DNA]</scope>
    <source>
        <strain evidence="4">1-1N</strain>
    </source>
</reference>
<name>A0AAJ4DMM5_9BACT</name>
<protein>
    <submittedName>
        <fullName evidence="3">Energy transducer TonB</fullName>
    </submittedName>
</protein>
<dbReference type="Proteomes" id="UP000326061">
    <property type="component" value="Chromosome"/>
</dbReference>